<evidence type="ECO:0000313" key="3">
    <source>
        <dbReference type="EMBL" id="MCX3263129.1"/>
    </source>
</evidence>
<dbReference type="InterPro" id="IPR002931">
    <property type="entry name" value="Transglutaminase-like"/>
</dbReference>
<gene>
    <name evidence="3" type="ORF">OQZ29_00085</name>
</gene>
<dbReference type="EMBL" id="JAPJUH010000001">
    <property type="protein sequence ID" value="MCX3263129.1"/>
    <property type="molecule type" value="Genomic_DNA"/>
</dbReference>
<dbReference type="Proteomes" id="UP001142592">
    <property type="component" value="Unassembled WGS sequence"/>
</dbReference>
<proteinExistence type="predicted"/>
<evidence type="ECO:0000313" key="4">
    <source>
        <dbReference type="Proteomes" id="UP001142592"/>
    </source>
</evidence>
<dbReference type="RefSeq" id="WP_010602977.1">
    <property type="nucleotide sequence ID" value="NZ_JAPJUH010000001.1"/>
</dbReference>
<dbReference type="AlphaFoldDB" id="A0A9X3I7N3"/>
<dbReference type="Pfam" id="PF01841">
    <property type="entry name" value="Transglut_core"/>
    <property type="match status" value="1"/>
</dbReference>
<dbReference type="InterPro" id="IPR038765">
    <property type="entry name" value="Papain-like_cys_pep_sf"/>
</dbReference>
<organism evidence="3 4">
    <name type="scientific">Pedobacter agri</name>
    <dbReference type="NCBI Taxonomy" id="454586"/>
    <lineage>
        <taxon>Bacteria</taxon>
        <taxon>Pseudomonadati</taxon>
        <taxon>Bacteroidota</taxon>
        <taxon>Sphingobacteriia</taxon>
        <taxon>Sphingobacteriales</taxon>
        <taxon>Sphingobacteriaceae</taxon>
        <taxon>Pedobacter</taxon>
    </lineage>
</organism>
<feature type="chain" id="PRO_5040880292" evidence="1">
    <location>
        <begin position="21"/>
        <end position="387"/>
    </location>
</feature>
<comment type="caution">
    <text evidence="3">The sequence shown here is derived from an EMBL/GenBank/DDBJ whole genome shotgun (WGS) entry which is preliminary data.</text>
</comment>
<evidence type="ECO:0000256" key="1">
    <source>
        <dbReference type="SAM" id="SignalP"/>
    </source>
</evidence>
<feature type="domain" description="Transglutaminase-like" evidence="2">
    <location>
        <begin position="159"/>
        <end position="263"/>
    </location>
</feature>
<protein>
    <submittedName>
        <fullName evidence="3">Transglutaminase-like domain-containing protein</fullName>
    </submittedName>
</protein>
<feature type="signal peptide" evidence="1">
    <location>
        <begin position="1"/>
        <end position="20"/>
    </location>
</feature>
<keyword evidence="1" id="KW-0732">Signal</keyword>
<accession>A0A9X3I7N3</accession>
<evidence type="ECO:0000259" key="2">
    <source>
        <dbReference type="Pfam" id="PF01841"/>
    </source>
</evidence>
<dbReference type="SUPFAM" id="SSF54001">
    <property type="entry name" value="Cysteine proteinases"/>
    <property type="match status" value="1"/>
</dbReference>
<sequence>MKLSLFTAFFLSLSIGMASAQSHKIPVIKASALSVNIKDDNDPVRQNAWTIVPAEKLDVYNTSAKKVTFFTDKESISFKIDPKVGEYNFIILVNGKDTARTQIKYDAKAPSRRPIAYLDTLRKAEKYNYKDNREVPKFSYQSMEDPNLVKIRKDLKLDSIAGKGNELSKVFNLLHWVHNLVRHDGSSNNPSLQNAIDLIKVCREENRGVNCRMLATILNECYLSLGIASRHITCMPKETKFDDCHVINMVYSKDLKKWIWIDPTFDAYVMDEKGALLGVQEVRERLIKGQPLVLNADANWNRSTLQTKEYYLQYYMAKNLYRLQTPLNSEYNFETSKAGKTVTYVELLPLDGIVQSPQKSEFTGKNSGVRFVNYKTNNPDLFWTKPE</sequence>
<dbReference type="Gene3D" id="3.10.620.30">
    <property type="match status" value="1"/>
</dbReference>
<keyword evidence="4" id="KW-1185">Reference proteome</keyword>
<reference evidence="3" key="1">
    <citation type="submission" date="2022-11" db="EMBL/GenBank/DDBJ databases">
        <authorList>
            <person name="Graham C."/>
            <person name="Newman J.D."/>
        </authorList>
    </citation>
    <scope>NUCLEOTIDE SEQUENCE</scope>
    <source>
        <strain evidence="3">DSM 19486</strain>
    </source>
</reference>
<name>A0A9X3I7N3_9SPHI</name>